<sequence>MLDAKHIKDNLQEVAEKLATRGYRLDVSEFEAKEAKRKRLQERTQELQADRNTISKEIGKRKAKGEDASDVFTKVNEINEELKIVEKDLKILLEDINQVLLSMSNIPADDVPVGKNEDENVEVRRWGTPREFHPEAKAKDHADIGEMLKMIDFKAGAKITGSRFVVLKSKIAKLHRALAQFMLDMHTEKHGYEEVYVPYMVNNESLYGTGQLPKFSEDLFKLEGDFEYSLIPTAEVPVTNLVRDEVLDTESLPKYYTAHTPCFRSEAGSYGRDTKGMIRQHQFEKVELVHITIPEKGEESLELLTSHAEKVLQKLDLPYRVMKLCTGDMGFSAKKTYDLEVWLPSQNTYREISSCSWCGDFQARRMKARYKDSSMKKPKLVHTLNGSGLAVGRTLLAVIENYQQEDGSIMVPEALVNYMGGISVIK</sequence>
<protein>
    <recommendedName>
        <fullName evidence="12">Serine--tRNA ligase</fullName>
        <ecNumber evidence="12">6.1.1.11</ecNumber>
    </recommendedName>
    <alternativeName>
        <fullName evidence="12">Seryl-tRNA synthetase</fullName>
        <shortName evidence="12">SerRS</shortName>
    </alternativeName>
    <alternativeName>
        <fullName evidence="12">Seryl-tRNA(Ser/Sec) synthetase</fullName>
    </alternativeName>
</protein>
<dbReference type="InterPro" id="IPR006195">
    <property type="entry name" value="aa-tRNA-synth_II"/>
</dbReference>
<feature type="domain" description="Aminoacyl-transfer RNA synthetases class-II family profile" evidence="14">
    <location>
        <begin position="173"/>
        <end position="412"/>
    </location>
</feature>
<evidence type="ECO:0000256" key="12">
    <source>
        <dbReference type="HAMAP-Rule" id="MF_00176"/>
    </source>
</evidence>
<evidence type="ECO:0000256" key="11">
    <source>
        <dbReference type="ARBA" id="ARBA00048823"/>
    </source>
</evidence>
<keyword evidence="9 12" id="KW-0030">Aminoacyl-tRNA synthetase</keyword>
<evidence type="ECO:0000256" key="2">
    <source>
        <dbReference type="ARBA" id="ARBA00005045"/>
    </source>
</evidence>
<accession>A0ABN5AZX6</accession>
<feature type="binding site" evidence="12">
    <location>
        <position position="287"/>
    </location>
    <ligand>
        <name>L-serine</name>
        <dbReference type="ChEBI" id="CHEBI:33384"/>
    </ligand>
</feature>
<dbReference type="Gene3D" id="3.30.930.10">
    <property type="entry name" value="Bira Bifunctional Protein, Domain 2"/>
    <property type="match status" value="1"/>
</dbReference>
<keyword evidence="6 12" id="KW-0547">Nucleotide-binding</keyword>
<evidence type="ECO:0000256" key="6">
    <source>
        <dbReference type="ARBA" id="ARBA00022741"/>
    </source>
</evidence>
<dbReference type="PRINTS" id="PR00981">
    <property type="entry name" value="TRNASYNTHSER"/>
</dbReference>
<comment type="pathway">
    <text evidence="2 12">Aminoacyl-tRNA biosynthesis; selenocysteinyl-tRNA(Sec) biosynthesis; L-seryl-tRNA(Sec) from L-serine and tRNA(Sec): step 1/1.</text>
</comment>
<dbReference type="SUPFAM" id="SSF46589">
    <property type="entry name" value="tRNA-binding arm"/>
    <property type="match status" value="1"/>
</dbReference>
<feature type="binding site" evidence="12">
    <location>
        <begin position="264"/>
        <end position="266"/>
    </location>
    <ligand>
        <name>ATP</name>
        <dbReference type="ChEBI" id="CHEBI:30616"/>
    </ligand>
</feature>
<dbReference type="CDD" id="cd00770">
    <property type="entry name" value="SerRS_core"/>
    <property type="match status" value="1"/>
</dbReference>
<dbReference type="Pfam" id="PF02403">
    <property type="entry name" value="Seryl_tRNA_N"/>
    <property type="match status" value="1"/>
</dbReference>
<keyword evidence="16" id="KW-1185">Reference proteome</keyword>
<feature type="binding site" evidence="12">
    <location>
        <begin position="351"/>
        <end position="354"/>
    </location>
    <ligand>
        <name>ATP</name>
        <dbReference type="ChEBI" id="CHEBI:30616"/>
    </ligand>
</feature>
<dbReference type="Pfam" id="PF00587">
    <property type="entry name" value="tRNA-synt_2b"/>
    <property type="match status" value="1"/>
</dbReference>
<dbReference type="InterPro" id="IPR042103">
    <property type="entry name" value="SerRS_1_N_sf"/>
</dbReference>
<evidence type="ECO:0000313" key="16">
    <source>
        <dbReference type="Proteomes" id="UP000249910"/>
    </source>
</evidence>
<evidence type="ECO:0000313" key="15">
    <source>
        <dbReference type="EMBL" id="ASG67902.1"/>
    </source>
</evidence>
<dbReference type="Gene3D" id="1.10.287.40">
    <property type="entry name" value="Serine-tRNA synthetase, tRNA binding domain"/>
    <property type="match status" value="1"/>
</dbReference>
<dbReference type="InterPro" id="IPR002314">
    <property type="entry name" value="aa-tRNA-synt_IIb"/>
</dbReference>
<name>A0ABN5AZX6_9GAMM</name>
<dbReference type="NCBIfam" id="TIGR00414">
    <property type="entry name" value="serS"/>
    <property type="match status" value="1"/>
</dbReference>
<keyword evidence="8 12" id="KW-0648">Protein biosynthesis</keyword>
<comment type="function">
    <text evidence="12">Catalyzes the attachment of serine to tRNA(Ser). Is also able to aminoacylate tRNA(Sec) with serine, to form the misacylated tRNA L-seryl-tRNA(Sec), which will be further converted into selenocysteinyl-tRNA(Sec).</text>
</comment>
<dbReference type="PANTHER" id="PTHR43697:SF1">
    <property type="entry name" value="SERINE--TRNA LIGASE"/>
    <property type="match status" value="1"/>
</dbReference>
<dbReference type="InterPro" id="IPR002317">
    <property type="entry name" value="Ser-tRNA-ligase_type_1"/>
</dbReference>
<reference evidence="15 16" key="1">
    <citation type="submission" date="2017-06" db="EMBL/GenBank/DDBJ databases">
        <title>Complete genome of Francisella halioticida.</title>
        <authorList>
            <person name="Sjodin A."/>
        </authorList>
    </citation>
    <scope>NUCLEOTIDE SEQUENCE [LARGE SCALE GENOMIC DNA]</scope>
    <source>
        <strain evidence="15 16">DSM 23729</strain>
    </source>
</reference>
<comment type="subcellular location">
    <subcellularLocation>
        <location evidence="1 12">Cytoplasm</location>
    </subcellularLocation>
</comment>
<feature type="binding site" evidence="12">
    <location>
        <begin position="233"/>
        <end position="235"/>
    </location>
    <ligand>
        <name>L-serine</name>
        <dbReference type="ChEBI" id="CHEBI:33384"/>
    </ligand>
</feature>
<dbReference type="GO" id="GO:0016874">
    <property type="term" value="F:ligase activity"/>
    <property type="evidence" value="ECO:0007669"/>
    <property type="project" value="UniProtKB-KW"/>
</dbReference>
<evidence type="ECO:0000256" key="5">
    <source>
        <dbReference type="ARBA" id="ARBA00022598"/>
    </source>
</evidence>
<dbReference type="PIRSF" id="PIRSF001529">
    <property type="entry name" value="Ser-tRNA-synth_IIa"/>
    <property type="match status" value="1"/>
</dbReference>
<dbReference type="EMBL" id="CP022132">
    <property type="protein sequence ID" value="ASG67902.1"/>
    <property type="molecule type" value="Genomic_DNA"/>
</dbReference>
<dbReference type="PANTHER" id="PTHR43697">
    <property type="entry name" value="SERYL-TRNA SYNTHETASE"/>
    <property type="match status" value="1"/>
</dbReference>
<dbReference type="EC" id="6.1.1.11" evidence="12"/>
<keyword evidence="7 12" id="KW-0067">ATP-binding</keyword>
<dbReference type="PROSITE" id="PS50862">
    <property type="entry name" value="AA_TRNA_LIGASE_II"/>
    <property type="match status" value="1"/>
</dbReference>
<feature type="binding site" evidence="12">
    <location>
        <position position="387"/>
    </location>
    <ligand>
        <name>L-serine</name>
        <dbReference type="ChEBI" id="CHEBI:33384"/>
    </ligand>
</feature>
<dbReference type="Proteomes" id="UP000249910">
    <property type="component" value="Chromosome"/>
</dbReference>
<dbReference type="InterPro" id="IPR045864">
    <property type="entry name" value="aa-tRNA-synth_II/BPL/LPL"/>
</dbReference>
<evidence type="ECO:0000256" key="1">
    <source>
        <dbReference type="ARBA" id="ARBA00004496"/>
    </source>
</evidence>
<dbReference type="InterPro" id="IPR010978">
    <property type="entry name" value="tRNA-bd_arm"/>
</dbReference>
<comment type="caution">
    <text evidence="12">Lacks conserved residue(s) required for the propagation of feature annotation.</text>
</comment>
<dbReference type="SUPFAM" id="SSF55681">
    <property type="entry name" value="Class II aaRS and biotin synthetases"/>
    <property type="match status" value="1"/>
</dbReference>
<evidence type="ECO:0000256" key="10">
    <source>
        <dbReference type="ARBA" id="ARBA00047929"/>
    </source>
</evidence>
<dbReference type="RefSeq" id="WP_088772419.1">
    <property type="nucleotide sequence ID" value="NZ_AP023082.1"/>
</dbReference>
<evidence type="ECO:0000256" key="4">
    <source>
        <dbReference type="ARBA" id="ARBA00022490"/>
    </source>
</evidence>
<organism evidence="15 16">
    <name type="scientific">Francisella halioticida</name>
    <dbReference type="NCBI Taxonomy" id="549298"/>
    <lineage>
        <taxon>Bacteria</taxon>
        <taxon>Pseudomonadati</taxon>
        <taxon>Pseudomonadota</taxon>
        <taxon>Gammaproteobacteria</taxon>
        <taxon>Thiotrichales</taxon>
        <taxon>Francisellaceae</taxon>
        <taxon>Francisella</taxon>
    </lineage>
</organism>
<gene>
    <name evidence="12" type="primary">serS</name>
    <name evidence="15" type="ORF">CDV26_05440</name>
</gene>
<comment type="similarity">
    <text evidence="3 12">Belongs to the class-II aminoacyl-tRNA synthetase family. Type-1 seryl-tRNA synthetase subfamily.</text>
</comment>
<feature type="coiled-coil region" evidence="13">
    <location>
        <begin position="30"/>
        <end position="95"/>
    </location>
</feature>
<dbReference type="InterPro" id="IPR015866">
    <property type="entry name" value="Ser-tRNA-synth_1_N"/>
</dbReference>
<keyword evidence="4 12" id="KW-0963">Cytoplasm</keyword>
<evidence type="ECO:0000256" key="3">
    <source>
        <dbReference type="ARBA" id="ARBA00010728"/>
    </source>
</evidence>
<dbReference type="InterPro" id="IPR033729">
    <property type="entry name" value="SerRS_core"/>
</dbReference>
<comment type="catalytic activity">
    <reaction evidence="10 12">
        <text>tRNA(Sec) + L-serine + ATP = L-seryl-tRNA(Sec) + AMP + diphosphate + H(+)</text>
        <dbReference type="Rhea" id="RHEA:42580"/>
        <dbReference type="Rhea" id="RHEA-COMP:9742"/>
        <dbReference type="Rhea" id="RHEA-COMP:10128"/>
        <dbReference type="ChEBI" id="CHEBI:15378"/>
        <dbReference type="ChEBI" id="CHEBI:30616"/>
        <dbReference type="ChEBI" id="CHEBI:33019"/>
        <dbReference type="ChEBI" id="CHEBI:33384"/>
        <dbReference type="ChEBI" id="CHEBI:78442"/>
        <dbReference type="ChEBI" id="CHEBI:78533"/>
        <dbReference type="ChEBI" id="CHEBI:456215"/>
        <dbReference type="EC" id="6.1.1.11"/>
    </reaction>
</comment>
<evidence type="ECO:0000256" key="9">
    <source>
        <dbReference type="ARBA" id="ARBA00023146"/>
    </source>
</evidence>
<comment type="catalytic activity">
    <reaction evidence="11 12">
        <text>tRNA(Ser) + L-serine + ATP = L-seryl-tRNA(Ser) + AMP + diphosphate + H(+)</text>
        <dbReference type="Rhea" id="RHEA:12292"/>
        <dbReference type="Rhea" id="RHEA-COMP:9669"/>
        <dbReference type="Rhea" id="RHEA-COMP:9703"/>
        <dbReference type="ChEBI" id="CHEBI:15378"/>
        <dbReference type="ChEBI" id="CHEBI:30616"/>
        <dbReference type="ChEBI" id="CHEBI:33019"/>
        <dbReference type="ChEBI" id="CHEBI:33384"/>
        <dbReference type="ChEBI" id="CHEBI:78442"/>
        <dbReference type="ChEBI" id="CHEBI:78533"/>
        <dbReference type="ChEBI" id="CHEBI:456215"/>
        <dbReference type="EC" id="6.1.1.11"/>
    </reaction>
</comment>
<dbReference type="HAMAP" id="MF_00176">
    <property type="entry name" value="Ser_tRNA_synth_type1"/>
    <property type="match status" value="1"/>
</dbReference>
<evidence type="ECO:0000256" key="8">
    <source>
        <dbReference type="ARBA" id="ARBA00022917"/>
    </source>
</evidence>
<comment type="subunit">
    <text evidence="12">Homodimer. The tRNA molecule binds across the dimer.</text>
</comment>
<evidence type="ECO:0000256" key="13">
    <source>
        <dbReference type="SAM" id="Coils"/>
    </source>
</evidence>
<evidence type="ECO:0000256" key="7">
    <source>
        <dbReference type="ARBA" id="ARBA00022840"/>
    </source>
</evidence>
<proteinExistence type="inferred from homology"/>
<keyword evidence="5 12" id="KW-0436">Ligase</keyword>
<evidence type="ECO:0000259" key="14">
    <source>
        <dbReference type="PROSITE" id="PS50862"/>
    </source>
</evidence>
<keyword evidence="13" id="KW-0175">Coiled coil</keyword>
<comment type="domain">
    <text evidence="12">Consists of two distinct domains, a catalytic core and a N-terminal extension that is involved in tRNA binding.</text>
</comment>